<dbReference type="InterPro" id="IPR006620">
    <property type="entry name" value="Pro_4_hyd_alph"/>
</dbReference>
<dbReference type="GO" id="GO:0005506">
    <property type="term" value="F:iron ion binding"/>
    <property type="evidence" value="ECO:0007669"/>
    <property type="project" value="InterPro"/>
</dbReference>
<keyword evidence="4" id="KW-0560">Oxidoreductase</keyword>
<feature type="domain" description="Prolyl 4-hydroxylase alpha subunit" evidence="7">
    <location>
        <begin position="246"/>
        <end position="690"/>
    </location>
</feature>
<reference evidence="8" key="2">
    <citation type="submission" date="2011-02" db="EMBL/GenBank/DDBJ databases">
        <authorList>
            <person name="MacLean D."/>
        </authorList>
    </citation>
    <scope>NUCLEOTIDE SEQUENCE</scope>
</reference>
<reference evidence="8" key="1">
    <citation type="journal article" date="2011" name="PLoS Biol.">
        <title>Gene gain and loss during evolution of obligate parasitism in the white rust pathogen of Arabidopsis thaliana.</title>
        <authorList>
            <person name="Kemen E."/>
            <person name="Gardiner A."/>
            <person name="Schultz-Larsen T."/>
            <person name="Kemen A.C."/>
            <person name="Balmuth A.L."/>
            <person name="Robert-Seilaniantz A."/>
            <person name="Bailey K."/>
            <person name="Holub E."/>
            <person name="Studholme D.J."/>
            <person name="Maclean D."/>
            <person name="Jones J.D."/>
        </authorList>
    </citation>
    <scope>NUCLEOTIDE SEQUENCE</scope>
</reference>
<keyword evidence="3" id="KW-0223">Dioxygenase</keyword>
<evidence type="ECO:0000256" key="6">
    <source>
        <dbReference type="SAM" id="Phobius"/>
    </source>
</evidence>
<evidence type="ECO:0000256" key="4">
    <source>
        <dbReference type="ARBA" id="ARBA00023002"/>
    </source>
</evidence>
<dbReference type="Gene3D" id="2.60.120.620">
    <property type="entry name" value="q2cbj1_9rhob like domain"/>
    <property type="match status" value="2"/>
</dbReference>
<keyword evidence="6" id="KW-0812">Transmembrane</keyword>
<dbReference type="GO" id="GO:0031418">
    <property type="term" value="F:L-ascorbic acid binding"/>
    <property type="evidence" value="ECO:0007669"/>
    <property type="project" value="InterPro"/>
</dbReference>
<evidence type="ECO:0000256" key="1">
    <source>
        <dbReference type="ARBA" id="ARBA00001961"/>
    </source>
</evidence>
<dbReference type="GO" id="GO:0005783">
    <property type="term" value="C:endoplasmic reticulum"/>
    <property type="evidence" value="ECO:0007669"/>
    <property type="project" value="TreeGrafter"/>
</dbReference>
<evidence type="ECO:0000313" key="8">
    <source>
        <dbReference type="EMBL" id="CCA15840.1"/>
    </source>
</evidence>
<dbReference type="FunFam" id="2.60.120.620:FF:000023">
    <property type="entry name" value="Transmembrane prolyl 4-hydroxylase"/>
    <property type="match status" value="1"/>
</dbReference>
<feature type="transmembrane region" description="Helical" evidence="6">
    <location>
        <begin position="27"/>
        <end position="50"/>
    </location>
</feature>
<dbReference type="GO" id="GO:0004656">
    <property type="term" value="F:procollagen-proline 4-dioxygenase activity"/>
    <property type="evidence" value="ECO:0007669"/>
    <property type="project" value="TreeGrafter"/>
</dbReference>
<evidence type="ECO:0000256" key="2">
    <source>
        <dbReference type="ARBA" id="ARBA00022723"/>
    </source>
</evidence>
<dbReference type="PANTHER" id="PTHR10869">
    <property type="entry name" value="PROLYL 4-HYDROXYLASE ALPHA SUBUNIT"/>
    <property type="match status" value="1"/>
</dbReference>
<keyword evidence="6" id="KW-1133">Transmembrane helix</keyword>
<proteinExistence type="predicted"/>
<comment type="cofactor">
    <cofactor evidence="1">
        <name>L-ascorbate</name>
        <dbReference type="ChEBI" id="CHEBI:38290"/>
    </cofactor>
</comment>
<name>F0W443_9STRA</name>
<keyword evidence="2" id="KW-0479">Metal-binding</keyword>
<keyword evidence="6" id="KW-0472">Membrane</keyword>
<dbReference type="SMART" id="SM00702">
    <property type="entry name" value="P4Hc"/>
    <property type="match status" value="1"/>
</dbReference>
<dbReference type="EMBL" id="FR824060">
    <property type="protein sequence ID" value="CCA15840.1"/>
    <property type="molecule type" value="Genomic_DNA"/>
</dbReference>
<protein>
    <submittedName>
        <fullName evidence="8">Uncharacterized protein AlNc14C15G1726</fullName>
    </submittedName>
</protein>
<gene>
    <name evidence="8" type="primary">AlNc14C15G1726</name>
    <name evidence="8" type="ORF">ALNC14_019830</name>
</gene>
<keyword evidence="5" id="KW-0408">Iron</keyword>
<accession>F0W443</accession>
<evidence type="ECO:0000259" key="7">
    <source>
        <dbReference type="SMART" id="SM00702"/>
    </source>
</evidence>
<evidence type="ECO:0000256" key="5">
    <source>
        <dbReference type="ARBA" id="ARBA00023004"/>
    </source>
</evidence>
<dbReference type="AlphaFoldDB" id="F0W443"/>
<organism evidence="8">
    <name type="scientific">Albugo laibachii Nc14</name>
    <dbReference type="NCBI Taxonomy" id="890382"/>
    <lineage>
        <taxon>Eukaryota</taxon>
        <taxon>Sar</taxon>
        <taxon>Stramenopiles</taxon>
        <taxon>Oomycota</taxon>
        <taxon>Peronosporomycetes</taxon>
        <taxon>Albuginales</taxon>
        <taxon>Albuginaceae</taxon>
        <taxon>Albugo</taxon>
    </lineage>
</organism>
<dbReference type="InterPro" id="IPR045054">
    <property type="entry name" value="P4HA-like"/>
</dbReference>
<dbReference type="PANTHER" id="PTHR10869:SF226">
    <property type="entry name" value="PROLYL 4-HYDROXYLASE ALPHA SUBUNIT DOMAIN-CONTAINING PROTEIN"/>
    <property type="match status" value="1"/>
</dbReference>
<evidence type="ECO:0000256" key="3">
    <source>
        <dbReference type="ARBA" id="ARBA00022964"/>
    </source>
</evidence>
<dbReference type="HOGENOM" id="CLU_025024_0_0_1"/>
<sequence>MKARKNFRNQTVVKIKTLTSTLQGRKYLFYSIIKLALVFIVAFVFTHMSYSPRLQPKTSIRVEQKLPSAKGTTLNRIDELYKIDDATSSLPPLYESNVKAIFPNFVLSGNACHDVAYTPSILHEYVIHPVTKAMEETPAKENELFFMLNGQNEGIYVAYNENFECVHKAAEFAARALGADVNLLPNGIRLFDQAGMPVLNAYDFSKTNRNLHILLDFQIWIWPGIRIGHKYTLENGVVLTTISMSPKVFDVEKFFSANESAEIIAVGMKNLERSKVASGSVGPSVSRVRTSHTAFLHDDTLTRNFQRRGARLARLPSPSFSERLQLVRYKKGEFYKAHHDTFHTRDFVPDNWNTFTFQDFSTWTTWTAEKLRNLGQRAPEDFRVGGRYFPDSNDSSGFPHALLSLFFKNGNASNFFAAQYDTEWGFWLGKCLKEQRLNIMSTVMSDGGRPTYLPDIIHQWEQAIGIPEVRYTLTKGNSNGVSHYYNWIRWAKERISYHGDDVPAQIHPGAELYPSYSAHFEMKLLGFVLEDYRDNLINRATNKTMYDWLTKNKHKLHTTSDVLRDHRDFLELVIRSWEARARYRNLVYAVPTYVKHFNPQRFVTLFLYLNNETKVGGETVFPFSTERYSGEKIKRTGMSDCSRGLAVPPRPLHAALFYSQTPEGDTEAMSLHGGCPPEEGTKWGSNLFMWNADADDGSSVWYD</sequence>